<proteinExistence type="predicted"/>
<dbReference type="EMBL" id="GBRH01206204">
    <property type="protein sequence ID" value="JAD91691.1"/>
    <property type="molecule type" value="Transcribed_RNA"/>
</dbReference>
<evidence type="ECO:0000313" key="2">
    <source>
        <dbReference type="EMBL" id="JAD91691.1"/>
    </source>
</evidence>
<name>A0A0A9DV69_ARUDO</name>
<reference evidence="2" key="2">
    <citation type="journal article" date="2015" name="Data Brief">
        <title>Shoot transcriptome of the giant reed, Arundo donax.</title>
        <authorList>
            <person name="Barrero R.A."/>
            <person name="Guerrero F.D."/>
            <person name="Moolhuijzen P."/>
            <person name="Goolsby J.A."/>
            <person name="Tidwell J."/>
            <person name="Bellgard S.E."/>
            <person name="Bellgard M.I."/>
        </authorList>
    </citation>
    <scope>NUCLEOTIDE SEQUENCE</scope>
    <source>
        <tissue evidence="2">Shoot tissue taken approximately 20 cm above the soil surface</tissue>
    </source>
</reference>
<reference evidence="2" key="1">
    <citation type="submission" date="2014-09" db="EMBL/GenBank/DDBJ databases">
        <authorList>
            <person name="Magalhaes I.L.F."/>
            <person name="Oliveira U."/>
            <person name="Santos F.R."/>
            <person name="Vidigal T.H.D.A."/>
            <person name="Brescovit A.D."/>
            <person name="Santos A.J."/>
        </authorList>
    </citation>
    <scope>NUCLEOTIDE SEQUENCE</scope>
    <source>
        <tissue evidence="2">Shoot tissue taken approximately 20 cm above the soil surface</tissue>
    </source>
</reference>
<evidence type="ECO:0000256" key="1">
    <source>
        <dbReference type="SAM" id="Phobius"/>
    </source>
</evidence>
<organism evidence="2">
    <name type="scientific">Arundo donax</name>
    <name type="common">Giant reed</name>
    <name type="synonym">Donax arundinaceus</name>
    <dbReference type="NCBI Taxonomy" id="35708"/>
    <lineage>
        <taxon>Eukaryota</taxon>
        <taxon>Viridiplantae</taxon>
        <taxon>Streptophyta</taxon>
        <taxon>Embryophyta</taxon>
        <taxon>Tracheophyta</taxon>
        <taxon>Spermatophyta</taxon>
        <taxon>Magnoliopsida</taxon>
        <taxon>Liliopsida</taxon>
        <taxon>Poales</taxon>
        <taxon>Poaceae</taxon>
        <taxon>PACMAD clade</taxon>
        <taxon>Arundinoideae</taxon>
        <taxon>Arundineae</taxon>
        <taxon>Arundo</taxon>
    </lineage>
</organism>
<sequence>MRKWVIDHKLRAVGNASSIFIRICFLPWIYQFRVGSRCIPNPCNFFLYLSFHETFHNFVY</sequence>
<keyword evidence="1" id="KW-1133">Transmembrane helix</keyword>
<keyword evidence="1" id="KW-0812">Transmembrane</keyword>
<protein>
    <submittedName>
        <fullName evidence="2">Uncharacterized protein</fullName>
    </submittedName>
</protein>
<keyword evidence="1" id="KW-0472">Membrane</keyword>
<accession>A0A0A9DV69</accession>
<dbReference type="AlphaFoldDB" id="A0A0A9DV69"/>
<feature type="transmembrane region" description="Helical" evidence="1">
    <location>
        <begin position="12"/>
        <end position="30"/>
    </location>
</feature>